<sequence length="56" mass="5798">MNDSSTMEAPGTNVHETSAARSEGHGRHRGPVSGHDGEAPPQGRHRKPSGQPATTA</sequence>
<evidence type="ECO:0000313" key="2">
    <source>
        <dbReference type="EMBL" id="WTZ09172.1"/>
    </source>
</evidence>
<reference evidence="2" key="1">
    <citation type="submission" date="2022-10" db="EMBL/GenBank/DDBJ databases">
        <title>The complete genomes of actinobacterial strains from the NBC collection.</title>
        <authorList>
            <person name="Joergensen T.S."/>
            <person name="Alvarez Arevalo M."/>
            <person name="Sterndorff E.B."/>
            <person name="Faurdal D."/>
            <person name="Vuksanovic O."/>
            <person name="Mourched A.-S."/>
            <person name="Charusanti P."/>
            <person name="Shaw S."/>
            <person name="Blin K."/>
            <person name="Weber T."/>
        </authorList>
    </citation>
    <scope>NUCLEOTIDE SEQUENCE</scope>
    <source>
        <strain evidence="2">NBC_01393</strain>
    </source>
</reference>
<gene>
    <name evidence="2" type="ORF">OG699_14900</name>
</gene>
<dbReference type="AlphaFoldDB" id="A0AAU3I1V0"/>
<protein>
    <submittedName>
        <fullName evidence="2">Uncharacterized protein</fullName>
    </submittedName>
</protein>
<feature type="region of interest" description="Disordered" evidence="1">
    <location>
        <begin position="1"/>
        <end position="56"/>
    </location>
</feature>
<dbReference type="EMBL" id="CP109546">
    <property type="protein sequence ID" value="WTZ09172.1"/>
    <property type="molecule type" value="Genomic_DNA"/>
</dbReference>
<organism evidence="2">
    <name type="scientific">Streptomyces sp. NBC_01393</name>
    <dbReference type="NCBI Taxonomy" id="2903851"/>
    <lineage>
        <taxon>Bacteria</taxon>
        <taxon>Bacillati</taxon>
        <taxon>Actinomycetota</taxon>
        <taxon>Actinomycetes</taxon>
        <taxon>Kitasatosporales</taxon>
        <taxon>Streptomycetaceae</taxon>
        <taxon>Streptomyces</taxon>
    </lineage>
</organism>
<proteinExistence type="predicted"/>
<accession>A0AAU3I1V0</accession>
<evidence type="ECO:0000256" key="1">
    <source>
        <dbReference type="SAM" id="MobiDB-lite"/>
    </source>
</evidence>
<name>A0AAU3I1V0_9ACTN</name>